<accession>A0A2I0JBR7</accession>
<organism evidence="2 3">
    <name type="scientific">Punica granatum</name>
    <name type="common">Pomegranate</name>
    <dbReference type="NCBI Taxonomy" id="22663"/>
    <lineage>
        <taxon>Eukaryota</taxon>
        <taxon>Viridiplantae</taxon>
        <taxon>Streptophyta</taxon>
        <taxon>Embryophyta</taxon>
        <taxon>Tracheophyta</taxon>
        <taxon>Spermatophyta</taxon>
        <taxon>Magnoliopsida</taxon>
        <taxon>eudicotyledons</taxon>
        <taxon>Gunneridae</taxon>
        <taxon>Pentapetalae</taxon>
        <taxon>rosids</taxon>
        <taxon>malvids</taxon>
        <taxon>Myrtales</taxon>
        <taxon>Lythraceae</taxon>
        <taxon>Punica</taxon>
    </lineage>
</organism>
<proteinExistence type="predicted"/>
<sequence length="150" mass="17015">MSYTRPRLFARDAFTCSNPIAKKSAGGMLWSGICFGLIWRVAISVEEGKNCFDTTITQERKTRKWRDLPNAKQTSTPLSPLTLFKKAAAAYPDRTKLYLGGDGGEALGWSRGRSSEGRSLEEREDGDAWVRARLREIEKKGKEKRQREEK</sequence>
<gene>
    <name evidence="2" type="ORF">CRG98_026249</name>
</gene>
<dbReference type="EMBL" id="PGOL01001860">
    <property type="protein sequence ID" value="PKI53370.1"/>
    <property type="molecule type" value="Genomic_DNA"/>
</dbReference>
<evidence type="ECO:0000313" key="3">
    <source>
        <dbReference type="Proteomes" id="UP000233551"/>
    </source>
</evidence>
<name>A0A2I0JBR7_PUNGR</name>
<dbReference type="Proteomes" id="UP000233551">
    <property type="component" value="Unassembled WGS sequence"/>
</dbReference>
<comment type="caution">
    <text evidence="2">The sequence shown here is derived from an EMBL/GenBank/DDBJ whole genome shotgun (WGS) entry which is preliminary data.</text>
</comment>
<dbReference type="AlphaFoldDB" id="A0A2I0JBR7"/>
<protein>
    <submittedName>
        <fullName evidence="2">Uncharacterized protein</fullName>
    </submittedName>
</protein>
<evidence type="ECO:0000256" key="1">
    <source>
        <dbReference type="SAM" id="MobiDB-lite"/>
    </source>
</evidence>
<evidence type="ECO:0000313" key="2">
    <source>
        <dbReference type="EMBL" id="PKI53370.1"/>
    </source>
</evidence>
<feature type="region of interest" description="Disordered" evidence="1">
    <location>
        <begin position="99"/>
        <end position="126"/>
    </location>
</feature>
<keyword evidence="3" id="KW-1185">Reference proteome</keyword>
<reference evidence="2 3" key="1">
    <citation type="submission" date="2017-11" db="EMBL/GenBank/DDBJ databases">
        <title>De-novo sequencing of pomegranate (Punica granatum L.) genome.</title>
        <authorList>
            <person name="Akparov Z."/>
            <person name="Amiraslanov A."/>
            <person name="Hajiyeva S."/>
            <person name="Abbasov M."/>
            <person name="Kaur K."/>
            <person name="Hamwieh A."/>
            <person name="Solovyev V."/>
            <person name="Salamov A."/>
            <person name="Braich B."/>
            <person name="Kosarev P."/>
            <person name="Mahmoud A."/>
            <person name="Hajiyev E."/>
            <person name="Babayeva S."/>
            <person name="Izzatullayeva V."/>
            <person name="Mammadov A."/>
            <person name="Mammadov A."/>
            <person name="Sharifova S."/>
            <person name="Ojaghi J."/>
            <person name="Eynullazada K."/>
            <person name="Bayramov B."/>
            <person name="Abdulazimova A."/>
            <person name="Shahmuradov I."/>
        </authorList>
    </citation>
    <scope>NUCLEOTIDE SEQUENCE [LARGE SCALE GENOMIC DNA]</scope>
    <source>
        <strain evidence="3">cv. AG2017</strain>
        <tissue evidence="2">Leaf</tissue>
    </source>
</reference>
<feature type="compositionally biased region" description="Basic and acidic residues" evidence="1">
    <location>
        <begin position="113"/>
        <end position="126"/>
    </location>
</feature>